<gene>
    <name evidence="3" type="ORF">HOLleu_25748</name>
</gene>
<proteinExistence type="predicted"/>
<accession>A0A9Q1H4R2</accession>
<dbReference type="CDD" id="cd00882">
    <property type="entry name" value="Ras_like_GTPase"/>
    <property type="match status" value="1"/>
</dbReference>
<dbReference type="Gene3D" id="3.40.50.300">
    <property type="entry name" value="P-loop containing nucleotide triphosphate hydrolases"/>
    <property type="match status" value="1"/>
</dbReference>
<dbReference type="SUPFAM" id="SSF52540">
    <property type="entry name" value="P-loop containing nucleoside triphosphate hydrolases"/>
    <property type="match status" value="1"/>
</dbReference>
<name>A0A9Q1H4R2_HOLLE</name>
<dbReference type="EMBL" id="JAIZAY010000012">
    <property type="protein sequence ID" value="KAJ8032266.1"/>
    <property type="molecule type" value="Genomic_DNA"/>
</dbReference>
<evidence type="ECO:0000313" key="3">
    <source>
        <dbReference type="EMBL" id="KAJ8032266.1"/>
    </source>
</evidence>
<feature type="coiled-coil region" evidence="1">
    <location>
        <begin position="198"/>
        <end position="233"/>
    </location>
</feature>
<dbReference type="AlphaFoldDB" id="A0A9Q1H4R2"/>
<organism evidence="3 4">
    <name type="scientific">Holothuria leucospilota</name>
    <name type="common">Black long sea cucumber</name>
    <name type="synonym">Mertensiothuria leucospilota</name>
    <dbReference type="NCBI Taxonomy" id="206669"/>
    <lineage>
        <taxon>Eukaryota</taxon>
        <taxon>Metazoa</taxon>
        <taxon>Echinodermata</taxon>
        <taxon>Eleutherozoa</taxon>
        <taxon>Echinozoa</taxon>
        <taxon>Holothuroidea</taxon>
        <taxon>Aspidochirotacea</taxon>
        <taxon>Aspidochirotida</taxon>
        <taxon>Holothuriidae</taxon>
        <taxon>Holothuria</taxon>
    </lineage>
</organism>
<reference evidence="3" key="1">
    <citation type="submission" date="2021-10" db="EMBL/GenBank/DDBJ databases">
        <title>Tropical sea cucumber genome reveals ecological adaptation and Cuvierian tubules defense mechanism.</title>
        <authorList>
            <person name="Chen T."/>
        </authorList>
    </citation>
    <scope>NUCLEOTIDE SEQUENCE</scope>
    <source>
        <strain evidence="3">Nanhai2018</strain>
        <tissue evidence="3">Muscle</tissue>
    </source>
</reference>
<dbReference type="Gene3D" id="1.20.1170.10">
    <property type="match status" value="1"/>
</dbReference>
<dbReference type="Pfam" id="PF01926">
    <property type="entry name" value="MMR_HSR1"/>
    <property type="match status" value="1"/>
</dbReference>
<keyword evidence="1" id="KW-0175">Coiled coil</keyword>
<dbReference type="InterPro" id="IPR027417">
    <property type="entry name" value="P-loop_NTPase"/>
</dbReference>
<dbReference type="InterPro" id="IPR006073">
    <property type="entry name" value="GTP-bd"/>
</dbReference>
<keyword evidence="4" id="KW-1185">Reference proteome</keyword>
<feature type="coiled-coil region" evidence="1">
    <location>
        <begin position="266"/>
        <end position="316"/>
    </location>
</feature>
<evidence type="ECO:0000313" key="4">
    <source>
        <dbReference type="Proteomes" id="UP001152320"/>
    </source>
</evidence>
<sequence length="316" mass="35225">METLRIMSVGRSGVGKSTIGNMLLFGKGEGAFATSTSSKSCTQDAKTLSSYTGDCIYIDVPGIPDTNPKNTAVFYDKIIKEAKKELNVLLFVFKREREDPAAYKLAEMLFRELNRSNAAKILVINDHNNYKFKKPPTEFDYEGQAKRISQLTKIDFTHTFILTAETMEEKLKQLKIILSKTKSYKSDDLKTFKELTQYVNYLRDKKNYEKEVIAQQNRVIDRIQRQLNHLQAVAAGAAAAATAATIASFFTFGATLGIATPTTMAAAAATTAIQIKKAELQKAKEKISTENLKKAAQELEKACEQFNELKKALDAM</sequence>
<evidence type="ECO:0000256" key="1">
    <source>
        <dbReference type="SAM" id="Coils"/>
    </source>
</evidence>
<comment type="caution">
    <text evidence="3">The sequence shown here is derived from an EMBL/GenBank/DDBJ whole genome shotgun (WGS) entry which is preliminary data.</text>
</comment>
<feature type="domain" description="G" evidence="2">
    <location>
        <begin position="5"/>
        <end position="125"/>
    </location>
</feature>
<dbReference type="Proteomes" id="UP001152320">
    <property type="component" value="Chromosome 12"/>
</dbReference>
<dbReference type="OrthoDB" id="5985928at2759"/>
<dbReference type="GO" id="GO:0005525">
    <property type="term" value="F:GTP binding"/>
    <property type="evidence" value="ECO:0007669"/>
    <property type="project" value="InterPro"/>
</dbReference>
<evidence type="ECO:0000259" key="2">
    <source>
        <dbReference type="Pfam" id="PF01926"/>
    </source>
</evidence>
<protein>
    <recommendedName>
        <fullName evidence="2">G domain-containing protein</fullName>
    </recommendedName>
</protein>